<dbReference type="SUPFAM" id="SSF51126">
    <property type="entry name" value="Pectin lyase-like"/>
    <property type="match status" value="1"/>
</dbReference>
<dbReference type="InterPro" id="IPR000743">
    <property type="entry name" value="Glyco_hydro_28"/>
</dbReference>
<feature type="active site" evidence="8">
    <location>
        <position position="124"/>
    </location>
</feature>
<evidence type="ECO:0000256" key="7">
    <source>
        <dbReference type="ARBA" id="ARBA00023316"/>
    </source>
</evidence>
<name>A0A5C7IVT4_9ROSI</name>
<evidence type="ECO:0000256" key="4">
    <source>
        <dbReference type="ARBA" id="ARBA00022525"/>
    </source>
</evidence>
<dbReference type="EMBL" id="VAHF01000001">
    <property type="protein sequence ID" value="TXG72984.1"/>
    <property type="molecule type" value="Genomic_DNA"/>
</dbReference>
<dbReference type="InterPro" id="IPR012334">
    <property type="entry name" value="Pectin_lyas_fold"/>
</dbReference>
<dbReference type="OrthoDB" id="1909044at2759"/>
<organism evidence="10 11">
    <name type="scientific">Acer yangbiense</name>
    <dbReference type="NCBI Taxonomy" id="1000413"/>
    <lineage>
        <taxon>Eukaryota</taxon>
        <taxon>Viridiplantae</taxon>
        <taxon>Streptophyta</taxon>
        <taxon>Embryophyta</taxon>
        <taxon>Tracheophyta</taxon>
        <taxon>Spermatophyta</taxon>
        <taxon>Magnoliopsida</taxon>
        <taxon>eudicotyledons</taxon>
        <taxon>Gunneridae</taxon>
        <taxon>Pentapetalae</taxon>
        <taxon>rosids</taxon>
        <taxon>malvids</taxon>
        <taxon>Sapindales</taxon>
        <taxon>Sapindaceae</taxon>
        <taxon>Hippocastanoideae</taxon>
        <taxon>Acereae</taxon>
        <taxon>Acer</taxon>
    </lineage>
</organism>
<evidence type="ECO:0000256" key="3">
    <source>
        <dbReference type="ARBA" id="ARBA00022512"/>
    </source>
</evidence>
<evidence type="ECO:0008006" key="12">
    <source>
        <dbReference type="Google" id="ProtNLM"/>
    </source>
</evidence>
<dbReference type="GO" id="GO:0004650">
    <property type="term" value="F:polygalacturonase activity"/>
    <property type="evidence" value="ECO:0007669"/>
    <property type="project" value="InterPro"/>
</dbReference>
<dbReference type="Pfam" id="PF00295">
    <property type="entry name" value="Glyco_hydro_28"/>
    <property type="match status" value="1"/>
</dbReference>
<evidence type="ECO:0000313" key="10">
    <source>
        <dbReference type="EMBL" id="TXG72984.1"/>
    </source>
</evidence>
<reference evidence="11" key="1">
    <citation type="journal article" date="2019" name="Gigascience">
        <title>De novo genome assembly of the endangered Acer yangbiense, a plant species with extremely small populations endemic to Yunnan Province, China.</title>
        <authorList>
            <person name="Yang J."/>
            <person name="Wariss H.M."/>
            <person name="Tao L."/>
            <person name="Zhang R."/>
            <person name="Yun Q."/>
            <person name="Hollingsworth P."/>
            <person name="Dao Z."/>
            <person name="Luo G."/>
            <person name="Guo H."/>
            <person name="Ma Y."/>
            <person name="Sun W."/>
        </authorList>
    </citation>
    <scope>NUCLEOTIDE SEQUENCE [LARGE SCALE GENOMIC DNA]</scope>
    <source>
        <strain evidence="11">cv. Malutang</strain>
    </source>
</reference>
<evidence type="ECO:0000256" key="6">
    <source>
        <dbReference type="ARBA" id="ARBA00023295"/>
    </source>
</evidence>
<evidence type="ECO:0000256" key="1">
    <source>
        <dbReference type="ARBA" id="ARBA00004191"/>
    </source>
</evidence>
<evidence type="ECO:0000256" key="9">
    <source>
        <dbReference type="RuleBase" id="RU361169"/>
    </source>
</evidence>
<gene>
    <name evidence="10" type="ORF">EZV62_001563</name>
</gene>
<comment type="caution">
    <text evidence="10">The sequence shown here is derived from an EMBL/GenBank/DDBJ whole genome shotgun (WGS) entry which is preliminary data.</text>
</comment>
<keyword evidence="11" id="KW-1185">Reference proteome</keyword>
<keyword evidence="5 9" id="KW-0378">Hydrolase</keyword>
<keyword evidence="6 9" id="KW-0326">Glycosidase</keyword>
<dbReference type="AlphaFoldDB" id="A0A5C7IVT4"/>
<comment type="subcellular location">
    <subcellularLocation>
        <location evidence="1">Secreted</location>
        <location evidence="1">Cell wall</location>
    </subcellularLocation>
</comment>
<evidence type="ECO:0000256" key="8">
    <source>
        <dbReference type="PROSITE-ProRule" id="PRU10052"/>
    </source>
</evidence>
<keyword evidence="4" id="KW-0964">Secreted</keyword>
<dbReference type="GO" id="GO:0005975">
    <property type="term" value="P:carbohydrate metabolic process"/>
    <property type="evidence" value="ECO:0007669"/>
    <property type="project" value="InterPro"/>
</dbReference>
<dbReference type="GO" id="GO:0071555">
    <property type="term" value="P:cell wall organization"/>
    <property type="evidence" value="ECO:0007669"/>
    <property type="project" value="UniProtKB-KW"/>
</dbReference>
<protein>
    <recommendedName>
        <fullName evidence="12">Pectate lyase superfamily protein domain-containing protein</fullName>
    </recommendedName>
</protein>
<evidence type="ECO:0000256" key="2">
    <source>
        <dbReference type="ARBA" id="ARBA00008834"/>
    </source>
</evidence>
<dbReference type="PROSITE" id="PS00502">
    <property type="entry name" value="POLYGALACTURONASE"/>
    <property type="match status" value="1"/>
</dbReference>
<evidence type="ECO:0000313" key="11">
    <source>
        <dbReference type="Proteomes" id="UP000323000"/>
    </source>
</evidence>
<accession>A0A5C7IVT4</accession>
<dbReference type="InterPro" id="IPR011050">
    <property type="entry name" value="Pectin_lyase_fold/virulence"/>
</dbReference>
<proteinExistence type="inferred from homology"/>
<sequence length="169" mass="17982">MWKYKELKLRHSRPPATAPTPMAFTFNRTVSPSSTPSLQPAMIVFQLALEPPIYGLRMSSVALDMESGFRVTAPGDSHNTDGIHVQSDSVTILNSIIATSDDCVSIGPGTTNLWIENVICGPGHGISVGSLGKKLQEAGVENVSGVQISDVTYKDIHGTSASEVAVKFV</sequence>
<keyword evidence="7" id="KW-0961">Cell wall biogenesis/degradation</keyword>
<dbReference type="PANTHER" id="PTHR31375">
    <property type="match status" value="1"/>
</dbReference>
<dbReference type="Proteomes" id="UP000323000">
    <property type="component" value="Chromosome 1"/>
</dbReference>
<keyword evidence="3" id="KW-0134">Cell wall</keyword>
<comment type="similarity">
    <text evidence="2 9">Belongs to the glycosyl hydrolase 28 family.</text>
</comment>
<dbReference type="Gene3D" id="2.160.20.10">
    <property type="entry name" value="Single-stranded right-handed beta-helix, Pectin lyase-like"/>
    <property type="match status" value="1"/>
</dbReference>
<evidence type="ECO:0000256" key="5">
    <source>
        <dbReference type="ARBA" id="ARBA00022801"/>
    </source>
</evidence>